<feature type="repeat" description="ANK" evidence="2">
    <location>
        <begin position="809"/>
        <end position="841"/>
    </location>
</feature>
<dbReference type="AlphaFoldDB" id="A0A7H8QWX8"/>
<dbReference type="Proteomes" id="UP000509510">
    <property type="component" value="Chromosome III"/>
</dbReference>
<dbReference type="InterPro" id="IPR036770">
    <property type="entry name" value="Ankyrin_rpt-contain_sf"/>
</dbReference>
<keyword evidence="5" id="KW-1185">Reference proteome</keyword>
<dbReference type="PROSITE" id="PS50297">
    <property type="entry name" value="ANK_REP_REGION"/>
    <property type="match status" value="2"/>
</dbReference>
<name>A0A7H8QWX8_TALRU</name>
<evidence type="ECO:0000313" key="5">
    <source>
        <dbReference type="Proteomes" id="UP000509510"/>
    </source>
</evidence>
<dbReference type="SMART" id="SM00248">
    <property type="entry name" value="ANK"/>
    <property type="match status" value="7"/>
</dbReference>
<protein>
    <recommendedName>
        <fullName evidence="3">Nephrocystin 3-like N-terminal domain-containing protein</fullName>
    </recommendedName>
</protein>
<reference evidence="5" key="1">
    <citation type="submission" date="2020-06" db="EMBL/GenBank/DDBJ databases">
        <title>A chromosome-scale genome assembly of Talaromyces rugulosus W13939.</title>
        <authorList>
            <person name="Wang B."/>
            <person name="Guo L."/>
            <person name="Ye K."/>
            <person name="Wang L."/>
        </authorList>
    </citation>
    <scope>NUCLEOTIDE SEQUENCE [LARGE SCALE GENOMIC DNA]</scope>
    <source>
        <strain evidence="5">W13939</strain>
    </source>
</reference>
<evidence type="ECO:0000256" key="1">
    <source>
        <dbReference type="ARBA" id="ARBA00022737"/>
    </source>
</evidence>
<dbReference type="GeneID" id="55993212"/>
<keyword evidence="1" id="KW-0677">Repeat</keyword>
<dbReference type="KEGG" id="trg:TRUGW13939_05715"/>
<dbReference type="Gene3D" id="3.40.50.300">
    <property type="entry name" value="P-loop containing nucleotide triphosphate hydrolases"/>
    <property type="match status" value="1"/>
</dbReference>
<dbReference type="Pfam" id="PF12796">
    <property type="entry name" value="Ank_2"/>
    <property type="match status" value="1"/>
</dbReference>
<evidence type="ECO:0000256" key="2">
    <source>
        <dbReference type="PROSITE-ProRule" id="PRU00023"/>
    </source>
</evidence>
<dbReference type="SUPFAM" id="SSF52540">
    <property type="entry name" value="P-loop containing nucleoside triphosphate hydrolases"/>
    <property type="match status" value="1"/>
</dbReference>
<proteinExistence type="predicted"/>
<evidence type="ECO:0000259" key="3">
    <source>
        <dbReference type="Pfam" id="PF24883"/>
    </source>
</evidence>
<dbReference type="EMBL" id="CP055900">
    <property type="protein sequence ID" value="QKX58590.1"/>
    <property type="molecule type" value="Genomic_DNA"/>
</dbReference>
<feature type="repeat" description="ANK" evidence="2">
    <location>
        <begin position="740"/>
        <end position="772"/>
    </location>
</feature>
<dbReference type="RefSeq" id="XP_035344768.1">
    <property type="nucleotide sequence ID" value="XM_035488875.1"/>
</dbReference>
<dbReference type="Pfam" id="PF24883">
    <property type="entry name" value="NPHP3_N"/>
    <property type="match status" value="1"/>
</dbReference>
<dbReference type="Gene3D" id="1.25.40.20">
    <property type="entry name" value="Ankyrin repeat-containing domain"/>
    <property type="match status" value="2"/>
</dbReference>
<dbReference type="InterPro" id="IPR002110">
    <property type="entry name" value="Ankyrin_rpt"/>
</dbReference>
<dbReference type="InterPro" id="IPR056884">
    <property type="entry name" value="NPHP3-like_N"/>
</dbReference>
<organism evidence="4 5">
    <name type="scientific">Talaromyces rugulosus</name>
    <name type="common">Penicillium rugulosum</name>
    <dbReference type="NCBI Taxonomy" id="121627"/>
    <lineage>
        <taxon>Eukaryota</taxon>
        <taxon>Fungi</taxon>
        <taxon>Dikarya</taxon>
        <taxon>Ascomycota</taxon>
        <taxon>Pezizomycotina</taxon>
        <taxon>Eurotiomycetes</taxon>
        <taxon>Eurotiomycetidae</taxon>
        <taxon>Eurotiales</taxon>
        <taxon>Trichocomaceae</taxon>
        <taxon>Talaromyces</taxon>
        <taxon>Talaromyces sect. Islandici</taxon>
    </lineage>
</organism>
<gene>
    <name evidence="4" type="ORF">TRUGW13939_05715</name>
</gene>
<evidence type="ECO:0000313" key="4">
    <source>
        <dbReference type="EMBL" id="QKX58590.1"/>
    </source>
</evidence>
<sequence>MLMVNSSAGLKVCKGLWTYYDTWKDYQEDVAVICDSLTGIENTLTLLQNSMTARPKPPPNEAHDESCRDAVQRCKATMGKLREKLGEIENSNSSGGLRRQAKFQWKKVKYPFKERKIFKLRGLLVETKSDLQLLLHVLRLNQSDQLSLNMANANEYVTDLQKSKKDKKYKEVLDWVCTVDPSAKHGDTNSKKEPGTCNWLFQRPEFDEWKTQGSVLWIKGELGCGKSVLCSAAIEHMKLYCTTTPGTILLYYYFSFTNQSLQNTTICLSSLLRQLCTESTSIMAMVEQMHEKFHQNHNNPKKLAFDDVQTCLQSAIAELTKDKKDVYVVIDALDELPDDREGLQRAQMLKWIVETSSREIHLHLLFTSRVGFSCIDIEKTMESQSRLYKISIDAVTNHDDIRLYLEGQFQGNKNLKNLGNVARVNIIEKLIGKSGGMFQWVSWQLYELKGLPPIARPKDIEEVINSMPPTLGECYMRILQGVNSRFQPEIAKALQWISLSLRPLDVKEVNEACIIDVTKLPAINGGKFRAEGIATCLSSFVTRRGYKNTELSLCHFSVKEFLSSTIQDSAYSRYGFREGVAHASIAESCIAYIYYYSHCTTKLNTRSDFKYFPLLLYACQHWFHHLKLAAEEEQERLAPLVMGFLTSGGVYSYALTIYNPLYPVGPFPCKIYTLASPFGWAAVLGLEFLVKRLLKESQIEIDAIHDPVPGHEPSAGISTEICSDSNHSPLPILTKFDDPIRGTALMNAVARNHENVVRLLIENGADLHHIEQGYAGDSNSALSIACDNGNAKMVGVLLGYGADPNEICGNWSALASATFRGSLDVCKLLLDRGASINLHMEHDSNGPCDILSIAARNGDVQLVELFLSWGIHIGPQALLWSLWPEEEMYEVDDETDDGTDDGVTYDNQAISKKRVCELLILHGANLNPDPTGLFDTPLAMALRFKWYDIFELMLRKGARVDPSDPSCLTAGNILIAASNSVDMTRHILDMGVDANAPGVFVKPFGEEDLPATGFSNALQAAAFRNNPGVVELLLDRNADLKITGPPYGNALYAVAGRIISDQYVSDSDVSKALKICKMLLAKGAKWSTKHLPEDKELRENCLLGRYMYRALC</sequence>
<dbReference type="SUPFAM" id="SSF48403">
    <property type="entry name" value="Ankyrin repeat"/>
    <property type="match status" value="1"/>
</dbReference>
<dbReference type="PANTHER" id="PTHR10039:SF16">
    <property type="entry name" value="GPI INOSITOL-DEACYLASE"/>
    <property type="match status" value="1"/>
</dbReference>
<dbReference type="PROSITE" id="PS50088">
    <property type="entry name" value="ANK_REPEAT"/>
    <property type="match status" value="3"/>
</dbReference>
<dbReference type="InterPro" id="IPR027417">
    <property type="entry name" value="P-loop_NTPase"/>
</dbReference>
<dbReference type="PANTHER" id="PTHR10039">
    <property type="entry name" value="AMELOGENIN"/>
    <property type="match status" value="1"/>
</dbReference>
<keyword evidence="2" id="KW-0040">ANK repeat</keyword>
<feature type="domain" description="Nephrocystin 3-like N-terminal" evidence="3">
    <location>
        <begin position="195"/>
        <end position="369"/>
    </location>
</feature>
<dbReference type="OrthoDB" id="1577640at2759"/>
<accession>A0A7H8QWX8</accession>
<feature type="repeat" description="ANK" evidence="2">
    <location>
        <begin position="777"/>
        <end position="805"/>
    </location>
</feature>